<comment type="caution">
    <text evidence="1">The sequence shown here is derived from an EMBL/GenBank/DDBJ whole genome shotgun (WGS) entry which is preliminary data.</text>
</comment>
<dbReference type="Proteomes" id="UP000516437">
    <property type="component" value="Unassembled WGS sequence"/>
</dbReference>
<proteinExistence type="predicted"/>
<dbReference type="AlphaFoldDB" id="A0A6A1UIY6"/>
<dbReference type="PANTHER" id="PTHR33983:SF1">
    <property type="entry name" value="OS07G0185900 PROTEIN"/>
    <property type="match status" value="1"/>
</dbReference>
<reference evidence="1 2" key="1">
    <citation type="journal article" date="2019" name="Plant Biotechnol. J.">
        <title>The red bayberry genome and genetic basis of sex determination.</title>
        <authorList>
            <person name="Jia H.M."/>
            <person name="Jia H.J."/>
            <person name="Cai Q.L."/>
            <person name="Wang Y."/>
            <person name="Zhao H.B."/>
            <person name="Yang W.F."/>
            <person name="Wang G.Y."/>
            <person name="Li Y.H."/>
            <person name="Zhan D.L."/>
            <person name="Shen Y.T."/>
            <person name="Niu Q.F."/>
            <person name="Chang L."/>
            <person name="Qiu J."/>
            <person name="Zhao L."/>
            <person name="Xie H.B."/>
            <person name="Fu W.Y."/>
            <person name="Jin J."/>
            <person name="Li X.W."/>
            <person name="Jiao Y."/>
            <person name="Zhou C.C."/>
            <person name="Tu T."/>
            <person name="Chai C.Y."/>
            <person name="Gao J.L."/>
            <person name="Fan L.J."/>
            <person name="van de Weg E."/>
            <person name="Wang J.Y."/>
            <person name="Gao Z.S."/>
        </authorList>
    </citation>
    <scope>NUCLEOTIDE SEQUENCE [LARGE SCALE GENOMIC DNA]</scope>
    <source>
        <tissue evidence="1">Leaves</tissue>
    </source>
</reference>
<protein>
    <submittedName>
        <fullName evidence="1">Uncharacterized protein</fullName>
    </submittedName>
</protein>
<evidence type="ECO:0000313" key="1">
    <source>
        <dbReference type="EMBL" id="KAB1200211.1"/>
    </source>
</evidence>
<gene>
    <name evidence="1" type="ORF">CJ030_MR0G007842</name>
</gene>
<dbReference type="OrthoDB" id="747111at2759"/>
<evidence type="ECO:0000313" key="2">
    <source>
        <dbReference type="Proteomes" id="UP000516437"/>
    </source>
</evidence>
<organism evidence="1 2">
    <name type="scientific">Morella rubra</name>
    <name type="common">Chinese bayberry</name>
    <dbReference type="NCBI Taxonomy" id="262757"/>
    <lineage>
        <taxon>Eukaryota</taxon>
        <taxon>Viridiplantae</taxon>
        <taxon>Streptophyta</taxon>
        <taxon>Embryophyta</taxon>
        <taxon>Tracheophyta</taxon>
        <taxon>Spermatophyta</taxon>
        <taxon>Magnoliopsida</taxon>
        <taxon>eudicotyledons</taxon>
        <taxon>Gunneridae</taxon>
        <taxon>Pentapetalae</taxon>
        <taxon>rosids</taxon>
        <taxon>fabids</taxon>
        <taxon>Fagales</taxon>
        <taxon>Myricaceae</taxon>
        <taxon>Morella</taxon>
    </lineage>
</organism>
<sequence length="89" mass="9850">MSKFVELIDTGVKIATRFHSHCPQTGRKFYHPPASSDDNSHHHPLLDLCNYSYDGASGGSSDMSSQMRYYCGPAAVLGVETPEFTIYYG</sequence>
<accession>A0A6A1UIY6</accession>
<dbReference type="PANTHER" id="PTHR33983">
    <property type="entry name" value="OS07G0185900 PROTEIN"/>
    <property type="match status" value="1"/>
</dbReference>
<keyword evidence="2" id="KW-1185">Reference proteome</keyword>
<dbReference type="EMBL" id="RXIC02000198">
    <property type="protein sequence ID" value="KAB1200211.1"/>
    <property type="molecule type" value="Genomic_DNA"/>
</dbReference>
<name>A0A6A1UIY6_9ROSI</name>